<evidence type="ECO:0000256" key="1">
    <source>
        <dbReference type="SAM" id="Phobius"/>
    </source>
</evidence>
<dbReference type="KEGG" id="lje:BUE77_01000"/>
<dbReference type="AlphaFoldDB" id="A0A5N1IE32"/>
<feature type="transmembrane region" description="Helical" evidence="1">
    <location>
        <begin position="73"/>
        <end position="93"/>
    </location>
</feature>
<reference evidence="2 4" key="1">
    <citation type="submission" date="2019-09" db="EMBL/GenBank/DDBJ databases">
        <title>Draft genome sequence assemblies of isolates from the urinary tract.</title>
        <authorList>
            <person name="Mores C.R."/>
            <person name="Putonti C."/>
            <person name="Wolfe A.J."/>
        </authorList>
    </citation>
    <scope>NUCLEOTIDE SEQUENCE [LARGE SCALE GENOMIC DNA]</scope>
    <source>
        <strain evidence="2 4">UMB246</strain>
    </source>
</reference>
<dbReference type="EMBL" id="VYWW01000005">
    <property type="protein sequence ID" value="KAA9323893.1"/>
    <property type="molecule type" value="Genomic_DNA"/>
</dbReference>
<evidence type="ECO:0000313" key="3">
    <source>
        <dbReference type="EMBL" id="MEL0564863.1"/>
    </source>
</evidence>
<dbReference type="EMBL" id="JBBVUL010000004">
    <property type="protein sequence ID" value="MEL0564863.1"/>
    <property type="molecule type" value="Genomic_DNA"/>
</dbReference>
<evidence type="ECO:0000313" key="4">
    <source>
        <dbReference type="Proteomes" id="UP000327236"/>
    </source>
</evidence>
<dbReference type="OrthoDB" id="2319452at2"/>
<protein>
    <submittedName>
        <fullName evidence="2">Uncharacterized protein</fullName>
    </submittedName>
</protein>
<name>A0A5N1IE32_LACJE</name>
<dbReference type="GeneID" id="31742275"/>
<proteinExistence type="predicted"/>
<feature type="transmembrane region" description="Helical" evidence="1">
    <location>
        <begin position="12"/>
        <end position="33"/>
    </location>
</feature>
<keyword evidence="5" id="KW-1185">Reference proteome</keyword>
<gene>
    <name evidence="3" type="ORF">AAC431_02845</name>
    <name evidence="2" type="ORF">F6H94_01750</name>
</gene>
<reference evidence="3 5" key="2">
    <citation type="submission" date="2024-04" db="EMBL/GenBank/DDBJ databases">
        <title>Three lactobacilli isolated from voided urine samples from females with type 2 diabetes.</title>
        <authorList>
            <person name="Kula A."/>
            <person name="Stegman N."/>
            <person name="Putonti C."/>
        </authorList>
    </citation>
    <scope>NUCLEOTIDE SEQUENCE [LARGE SCALE GENOMIC DNA]</scope>
    <source>
        <strain evidence="3 5">1855</strain>
    </source>
</reference>
<organism evidence="2 4">
    <name type="scientific">Lactobacillus jensenii</name>
    <dbReference type="NCBI Taxonomy" id="109790"/>
    <lineage>
        <taxon>Bacteria</taxon>
        <taxon>Bacillati</taxon>
        <taxon>Bacillota</taxon>
        <taxon>Bacilli</taxon>
        <taxon>Lactobacillales</taxon>
        <taxon>Lactobacillaceae</taxon>
        <taxon>Lactobacillus</taxon>
    </lineage>
</organism>
<feature type="transmembrane region" description="Helical" evidence="1">
    <location>
        <begin position="39"/>
        <end position="61"/>
    </location>
</feature>
<evidence type="ECO:0000313" key="2">
    <source>
        <dbReference type="EMBL" id="KAA9323893.1"/>
    </source>
</evidence>
<keyword evidence="1" id="KW-0812">Transmembrane</keyword>
<dbReference type="Proteomes" id="UP000327236">
    <property type="component" value="Unassembled WGS sequence"/>
</dbReference>
<keyword evidence="1" id="KW-1133">Transmembrane helix</keyword>
<accession>A0A5N1IE32</accession>
<keyword evidence="1" id="KW-0472">Membrane</keyword>
<comment type="caution">
    <text evidence="2">The sequence shown here is derived from an EMBL/GenBank/DDBJ whole genome shotgun (WGS) entry which is preliminary data.</text>
</comment>
<evidence type="ECO:0000313" key="5">
    <source>
        <dbReference type="Proteomes" id="UP001385848"/>
    </source>
</evidence>
<dbReference type="RefSeq" id="WP_006585346.1">
    <property type="nucleotide sequence ID" value="NZ_CATOUV010000001.1"/>
</dbReference>
<sequence length="99" mass="11576">MDKTVKKKVLFLTKLAGWLCFGPIAIFWELYLLGYQPKLFLLGMMAIIFAFALSLLLSDITELCYNRSRMRRWVIFSVFFVSVIVAIPLYFAMKKLPKK</sequence>
<dbReference type="Proteomes" id="UP001385848">
    <property type="component" value="Unassembled WGS sequence"/>
</dbReference>